<evidence type="ECO:0000313" key="6">
    <source>
        <dbReference type="Proteomes" id="UP000183567"/>
    </source>
</evidence>
<dbReference type="SMART" id="SM00326">
    <property type="entry name" value="SH3"/>
    <property type="match status" value="1"/>
</dbReference>
<comment type="caution">
    <text evidence="5">The sequence shown here is derived from an EMBL/GenBank/DDBJ whole genome shotgun (WGS) entry which is preliminary data.</text>
</comment>
<feature type="domain" description="SH3" evidence="4">
    <location>
        <begin position="70"/>
        <end position="131"/>
    </location>
</feature>
<keyword evidence="6" id="KW-1185">Reference proteome</keyword>
<dbReference type="PROSITE" id="PS50002">
    <property type="entry name" value="SH3"/>
    <property type="match status" value="1"/>
</dbReference>
<feature type="compositionally biased region" description="Polar residues" evidence="3">
    <location>
        <begin position="245"/>
        <end position="256"/>
    </location>
</feature>
<evidence type="ECO:0000256" key="3">
    <source>
        <dbReference type="SAM" id="MobiDB-lite"/>
    </source>
</evidence>
<dbReference type="Gene3D" id="2.30.30.40">
    <property type="entry name" value="SH3 Domains"/>
    <property type="match status" value="1"/>
</dbReference>
<name>A0A1J8QJ56_9AGAM</name>
<proteinExistence type="predicted"/>
<evidence type="ECO:0000313" key="5">
    <source>
        <dbReference type="EMBL" id="OJA20671.1"/>
    </source>
</evidence>
<dbReference type="InterPro" id="IPR036028">
    <property type="entry name" value="SH3-like_dom_sf"/>
</dbReference>
<organism evidence="5 6">
    <name type="scientific">Rhizopogon vesiculosus</name>
    <dbReference type="NCBI Taxonomy" id="180088"/>
    <lineage>
        <taxon>Eukaryota</taxon>
        <taxon>Fungi</taxon>
        <taxon>Dikarya</taxon>
        <taxon>Basidiomycota</taxon>
        <taxon>Agaricomycotina</taxon>
        <taxon>Agaricomycetes</taxon>
        <taxon>Agaricomycetidae</taxon>
        <taxon>Boletales</taxon>
        <taxon>Suillineae</taxon>
        <taxon>Rhizopogonaceae</taxon>
        <taxon>Rhizopogon</taxon>
    </lineage>
</organism>
<dbReference type="OrthoDB" id="10255964at2759"/>
<feature type="compositionally biased region" description="Polar residues" evidence="3">
    <location>
        <begin position="13"/>
        <end position="23"/>
    </location>
</feature>
<dbReference type="InterPro" id="IPR001452">
    <property type="entry name" value="SH3_domain"/>
</dbReference>
<reference evidence="5 6" key="1">
    <citation type="submission" date="2016-03" db="EMBL/GenBank/DDBJ databases">
        <title>Comparative genomics of the ectomycorrhizal sister species Rhizopogon vinicolor and Rhizopogon vesiculosus (Basidiomycota: Boletales) reveals a divergence of the mating type B locus.</title>
        <authorList>
            <person name="Mujic A.B."/>
            <person name="Kuo A."/>
            <person name="Tritt A."/>
            <person name="Lipzen A."/>
            <person name="Chen C."/>
            <person name="Johnson J."/>
            <person name="Sharma A."/>
            <person name="Barry K."/>
            <person name="Grigoriev I.V."/>
            <person name="Spatafora J.W."/>
        </authorList>
    </citation>
    <scope>NUCLEOTIDE SEQUENCE [LARGE SCALE GENOMIC DNA]</scope>
    <source>
        <strain evidence="5 6">AM-OR11-056</strain>
    </source>
</reference>
<dbReference type="AlphaFoldDB" id="A0A1J8QJ56"/>
<feature type="region of interest" description="Disordered" evidence="3">
    <location>
        <begin position="244"/>
        <end position="264"/>
    </location>
</feature>
<dbReference type="Pfam" id="PF00018">
    <property type="entry name" value="SH3_1"/>
    <property type="match status" value="1"/>
</dbReference>
<protein>
    <submittedName>
        <fullName evidence="5">Guanine nucleotide exchange factor</fullName>
    </submittedName>
</protein>
<dbReference type="Proteomes" id="UP000183567">
    <property type="component" value="Unassembled WGS sequence"/>
</dbReference>
<evidence type="ECO:0000256" key="2">
    <source>
        <dbReference type="PROSITE-ProRule" id="PRU00192"/>
    </source>
</evidence>
<sequence length="320" mass="35558">MRPSFSLKPTAPPTMTSSCSRPQRQPLRLLIDSSLPQGHSSTSPESTYSPISDSSLTTSGVTPSTGNPEWFICNVICMFDFESDDPHHLPFTRNEILTIVKMEESGWWAAMRPKGDRLGWIPSSFVERLTESTVDSEELDKEDDYTRIHGISETGTDSDCLLEEILNSVSGVAKSPLLSSYQLTRGGPQDSRLQDSFFSLLDDEPSLHGFTRPVPSPLRNMLHSPITPPTPVSYVPTKPLDTPDLHSSSVQNSNFSIDPERDRSLPRRPRRLAVLVNDSDSLSCLSAFIDQDHSSAFHALDSRRVRETFDAFSTEMEGQA</sequence>
<dbReference type="EMBL" id="LVVM01000454">
    <property type="protein sequence ID" value="OJA20671.1"/>
    <property type="molecule type" value="Genomic_DNA"/>
</dbReference>
<dbReference type="STRING" id="180088.A0A1J8QJ56"/>
<evidence type="ECO:0000259" key="4">
    <source>
        <dbReference type="PROSITE" id="PS50002"/>
    </source>
</evidence>
<keyword evidence="1 2" id="KW-0728">SH3 domain</keyword>
<dbReference type="SUPFAM" id="SSF50044">
    <property type="entry name" value="SH3-domain"/>
    <property type="match status" value="1"/>
</dbReference>
<evidence type="ECO:0000256" key="1">
    <source>
        <dbReference type="ARBA" id="ARBA00022443"/>
    </source>
</evidence>
<gene>
    <name evidence="5" type="primary">RAS1</name>
    <name evidence="5" type="ORF">AZE42_03087</name>
</gene>
<feature type="compositionally biased region" description="Polar residues" evidence="3">
    <location>
        <begin position="34"/>
        <end position="60"/>
    </location>
</feature>
<dbReference type="PROSITE" id="PS51257">
    <property type="entry name" value="PROKAR_LIPOPROTEIN"/>
    <property type="match status" value="1"/>
</dbReference>
<feature type="region of interest" description="Disordered" evidence="3">
    <location>
        <begin position="1"/>
        <end position="60"/>
    </location>
</feature>
<accession>A0A1J8QJ56</accession>